<dbReference type="OrthoDB" id="2620258at2"/>
<protein>
    <recommendedName>
        <fullName evidence="3">DUF5085 domain-containing protein</fullName>
    </recommendedName>
</protein>
<dbReference type="RefSeq" id="WP_073537384.1">
    <property type="nucleotide sequence ID" value="NZ_CP018335.1"/>
</dbReference>
<evidence type="ECO:0000313" key="1">
    <source>
        <dbReference type="EMBL" id="APM37696.1"/>
    </source>
</evidence>
<organism evidence="1 2">
    <name type="scientific">Clostridium kluyveri</name>
    <dbReference type="NCBI Taxonomy" id="1534"/>
    <lineage>
        <taxon>Bacteria</taxon>
        <taxon>Bacillati</taxon>
        <taxon>Bacillota</taxon>
        <taxon>Clostridia</taxon>
        <taxon>Eubacteriales</taxon>
        <taxon>Clostridiaceae</taxon>
        <taxon>Clostridium</taxon>
    </lineage>
</organism>
<dbReference type="InterPro" id="IPR031664">
    <property type="entry name" value="DUF5085"/>
</dbReference>
<accession>A0A1L5F3X2</accession>
<dbReference type="AlphaFoldDB" id="A0A1L5F3X2"/>
<evidence type="ECO:0008006" key="3">
    <source>
        <dbReference type="Google" id="ProtNLM"/>
    </source>
</evidence>
<dbReference type="Proteomes" id="UP000184604">
    <property type="component" value="Chromosome"/>
</dbReference>
<evidence type="ECO:0000313" key="2">
    <source>
        <dbReference type="Proteomes" id="UP000184604"/>
    </source>
</evidence>
<name>A0A1L5F3X2_CLOKL</name>
<dbReference type="EMBL" id="CP018335">
    <property type="protein sequence ID" value="APM37696.1"/>
    <property type="molecule type" value="Genomic_DNA"/>
</dbReference>
<dbReference type="Pfam" id="PF16895">
    <property type="entry name" value="DUF5085"/>
    <property type="match status" value="1"/>
</dbReference>
<reference evidence="1 2" key="1">
    <citation type="submission" date="2016-12" db="EMBL/GenBank/DDBJ databases">
        <title>Complete genome sequence of Clostridium kluyveri JZZ isolated from the pit mud of a Chinese flavor liquor-making factory.</title>
        <authorList>
            <person name="Wang Y."/>
        </authorList>
    </citation>
    <scope>NUCLEOTIDE SEQUENCE [LARGE SCALE GENOMIC DNA]</scope>
    <source>
        <strain evidence="1 2">JZZ</strain>
    </source>
</reference>
<proteinExistence type="predicted"/>
<gene>
    <name evidence="1" type="ORF">BS101_02490</name>
</gene>
<sequence length="158" mass="18654">MINTYDYIRLTNVISQKYYFNYKDFENAMKDFLNEVNALNVNIKGFPFYSINVFPTTNENVGMEFFISVEEDYINVPEGMNFHSYFSIENMISTTVFNDYEKNSNEAFLRLKKFINENKLEQITPFFNVISGDYTLQYIFLKVGVIKSNESLLSTLKF</sequence>